<evidence type="ECO:0000313" key="3">
    <source>
        <dbReference type="Proteomes" id="UP000017836"/>
    </source>
</evidence>
<organism evidence="2 3">
    <name type="scientific">Amborella trichopoda</name>
    <dbReference type="NCBI Taxonomy" id="13333"/>
    <lineage>
        <taxon>Eukaryota</taxon>
        <taxon>Viridiplantae</taxon>
        <taxon>Streptophyta</taxon>
        <taxon>Embryophyta</taxon>
        <taxon>Tracheophyta</taxon>
        <taxon>Spermatophyta</taxon>
        <taxon>Magnoliopsida</taxon>
        <taxon>Amborellales</taxon>
        <taxon>Amborellaceae</taxon>
        <taxon>Amborella</taxon>
    </lineage>
</organism>
<keyword evidence="3" id="KW-1185">Reference proteome</keyword>
<keyword evidence="1" id="KW-0732">Signal</keyword>
<dbReference type="Gramene" id="ERN11090">
    <property type="protein sequence ID" value="ERN11090"/>
    <property type="gene ID" value="AMTR_s00024p00140530"/>
</dbReference>
<accession>W1PUW4</accession>
<dbReference type="HOGENOM" id="CLU_3127008_0_0_1"/>
<feature type="chain" id="PRO_5004808508" evidence="1">
    <location>
        <begin position="24"/>
        <end position="50"/>
    </location>
</feature>
<proteinExistence type="predicted"/>
<feature type="signal peptide" evidence="1">
    <location>
        <begin position="1"/>
        <end position="23"/>
    </location>
</feature>
<name>W1PUW4_AMBTC</name>
<gene>
    <name evidence="2" type="ORF">AMTR_s00024p00140530</name>
</gene>
<evidence type="ECO:0000256" key="1">
    <source>
        <dbReference type="SAM" id="SignalP"/>
    </source>
</evidence>
<dbReference type="EMBL" id="KI392710">
    <property type="protein sequence ID" value="ERN11090.1"/>
    <property type="molecule type" value="Genomic_DNA"/>
</dbReference>
<dbReference type="Proteomes" id="UP000017836">
    <property type="component" value="Unassembled WGS sequence"/>
</dbReference>
<evidence type="ECO:0000313" key="2">
    <source>
        <dbReference type="EMBL" id="ERN11090.1"/>
    </source>
</evidence>
<reference evidence="3" key="1">
    <citation type="journal article" date="2013" name="Science">
        <title>The Amborella genome and the evolution of flowering plants.</title>
        <authorList>
            <consortium name="Amborella Genome Project"/>
        </authorList>
    </citation>
    <scope>NUCLEOTIDE SEQUENCE [LARGE SCALE GENOMIC DNA]</scope>
</reference>
<protein>
    <submittedName>
        <fullName evidence="2">Uncharacterized protein</fullName>
    </submittedName>
</protein>
<dbReference type="AlphaFoldDB" id="W1PUW4"/>
<sequence>MGWGLTSCVDAVLLQVGINPAVAVAIPIPKRCGLKKRPVGYKCGRKNTTL</sequence>